<name>E9DJR9_COCPS</name>
<dbReference type="InterPro" id="IPR037523">
    <property type="entry name" value="VOC_core"/>
</dbReference>
<gene>
    <name evidence="1" type="ORF">CPSG_10068</name>
</gene>
<evidence type="ECO:0000313" key="2">
    <source>
        <dbReference type="Proteomes" id="UP000002497"/>
    </source>
</evidence>
<dbReference type="AlphaFoldDB" id="E9DJR9"/>
<reference evidence="2" key="1">
    <citation type="journal article" date="2010" name="Genome Res.">
        <title>Population genomic sequencing of Coccidioides fungi reveals recent hybridization and transposon control.</title>
        <authorList>
            <person name="Neafsey D.E."/>
            <person name="Barker B.M."/>
            <person name="Sharpton T.J."/>
            <person name="Stajich J.E."/>
            <person name="Park D.J."/>
            <person name="Whiston E."/>
            <person name="Hung C.-Y."/>
            <person name="McMahan C."/>
            <person name="White J."/>
            <person name="Sykes S."/>
            <person name="Heiman D."/>
            <person name="Young S."/>
            <person name="Zeng Q."/>
            <person name="Abouelleil A."/>
            <person name="Aftuck L."/>
            <person name="Bessette D."/>
            <person name="Brown A."/>
            <person name="FitzGerald M."/>
            <person name="Lui A."/>
            <person name="Macdonald J.P."/>
            <person name="Priest M."/>
            <person name="Orbach M.J."/>
            <person name="Galgiani J.N."/>
            <person name="Kirkland T.N."/>
            <person name="Cole G.T."/>
            <person name="Birren B.W."/>
            <person name="Henn M.R."/>
            <person name="Taylor J.W."/>
            <person name="Rounsley S.D."/>
        </authorList>
    </citation>
    <scope>NUCLEOTIDE SEQUENCE [LARGE SCALE GENOMIC DNA]</scope>
    <source>
        <strain evidence="2">RMSCC 757 / Silveira</strain>
    </source>
</reference>
<protein>
    <submittedName>
        <fullName evidence="1">Uncharacterized protein</fullName>
    </submittedName>
</protein>
<dbReference type="PROSITE" id="PS51819">
    <property type="entry name" value="VOC"/>
    <property type="match status" value="1"/>
</dbReference>
<reference evidence="2" key="2">
    <citation type="submission" date="2010-03" db="EMBL/GenBank/DDBJ databases">
        <title>The genome sequence of Coccidioides posadasii strain Silveira.</title>
        <authorList>
            <consortium name="The Broad Institute Genome Sequencing Center for Infectious Disease"/>
            <person name="Neafsey D."/>
            <person name="Orbach M."/>
            <person name="Henn M.R."/>
            <person name="Cole G.T."/>
            <person name="Galgiani J."/>
            <person name="Gardner M.J."/>
            <person name="Kirkland T.N."/>
            <person name="Taylor J.W."/>
            <person name="Young S.K."/>
            <person name="Zeng Q."/>
            <person name="Koehrsen M."/>
            <person name="Alvarado L."/>
            <person name="Berlin A."/>
            <person name="Borenstein D."/>
            <person name="Chapman S.B."/>
            <person name="Chen Z."/>
            <person name="Engels R."/>
            <person name="Freedman E."/>
            <person name="Gellesch M."/>
            <person name="Goldberg J."/>
            <person name="Griggs A."/>
            <person name="Gujja S."/>
            <person name="Heilman E."/>
            <person name="Heiman D."/>
            <person name="Howarth C."/>
            <person name="Jen D."/>
            <person name="Larson L."/>
            <person name="Mehta T."/>
            <person name="Neiman D."/>
            <person name="Park D."/>
            <person name="Pearson M."/>
            <person name="Richards J."/>
            <person name="Roberts A."/>
            <person name="Saif S."/>
            <person name="Shea T."/>
            <person name="Shenoy N."/>
            <person name="Sisk P."/>
            <person name="Stolte C."/>
            <person name="Sykes S."/>
            <person name="Walk T."/>
            <person name="White J."/>
            <person name="Yandava C."/>
            <person name="Haas B."/>
            <person name="Nusbaum C."/>
            <person name="Birren B."/>
        </authorList>
    </citation>
    <scope>NUCLEOTIDE SEQUENCE [LARGE SCALE GENOMIC DNA]</scope>
    <source>
        <strain evidence="2">RMSCC 757 / Silveira</strain>
    </source>
</reference>
<keyword evidence="2" id="KW-1185">Reference proteome</keyword>
<dbReference type="Gene3D" id="3.10.180.10">
    <property type="entry name" value="2,3-Dihydroxybiphenyl 1,2-Dioxygenase, domain 1"/>
    <property type="match status" value="1"/>
</dbReference>
<sequence length="272" mass="29490">MSERGLPPCLEEQGHATLLPSEPASIPSVGQCNCGVDSNTGSLLNSSGWTLLDVEGSTQPAWFKKLVEDESDGSLPGVLVYEEALDLSYLDDRDPVIIRANMASADVPSAPPLSHILETVLYVRDVQVSAKFYTDVLQTPPFIVMDNVAGFALGTTTLLLFKLGGTDDDRTRPGGMIPKHGPTKPLSSVLMSARPSASDDLVPNLRQHFCFAVSDPGAVKLWDERLQKLGIKIRSRMDWQAGGKSVYFEDPDGHVGEIGSRGLWAHYPLEDD</sequence>
<dbReference type="PANTHER" id="PTHR21366:SF22">
    <property type="entry name" value="VOC DOMAIN-CONTAINING PROTEIN"/>
    <property type="match status" value="1"/>
</dbReference>
<dbReference type="SUPFAM" id="SSF54593">
    <property type="entry name" value="Glyoxalase/Bleomycin resistance protein/Dihydroxybiphenyl dioxygenase"/>
    <property type="match status" value="1"/>
</dbReference>
<proteinExistence type="predicted"/>
<dbReference type="InterPro" id="IPR050383">
    <property type="entry name" value="GlyoxalaseI/FosfomycinResist"/>
</dbReference>
<dbReference type="Proteomes" id="UP000002497">
    <property type="component" value="Unassembled WGS sequence"/>
</dbReference>
<dbReference type="Pfam" id="PF00903">
    <property type="entry name" value="Glyoxalase"/>
    <property type="match status" value="1"/>
</dbReference>
<dbReference type="OrthoDB" id="16820at2759"/>
<dbReference type="InterPro" id="IPR004360">
    <property type="entry name" value="Glyas_Fos-R_dOase_dom"/>
</dbReference>
<dbReference type="eggNOG" id="ENOG502S6T6">
    <property type="taxonomic scope" value="Eukaryota"/>
</dbReference>
<dbReference type="HOGENOM" id="CLU_1023105_0_0_1"/>
<accession>E9DJR9</accession>
<evidence type="ECO:0000313" key="1">
    <source>
        <dbReference type="EMBL" id="EFW13321.1"/>
    </source>
</evidence>
<dbReference type="VEuPathDB" id="FungiDB:D8B26_007064"/>
<dbReference type="InterPro" id="IPR029068">
    <property type="entry name" value="Glyas_Bleomycin-R_OHBP_Dase"/>
</dbReference>
<dbReference type="VEuPathDB" id="FungiDB:CPSG_10068"/>
<organism evidence="2">
    <name type="scientific">Coccidioides posadasii (strain RMSCC 757 / Silveira)</name>
    <name type="common">Valley fever fungus</name>
    <dbReference type="NCBI Taxonomy" id="443226"/>
    <lineage>
        <taxon>Eukaryota</taxon>
        <taxon>Fungi</taxon>
        <taxon>Dikarya</taxon>
        <taxon>Ascomycota</taxon>
        <taxon>Pezizomycotina</taxon>
        <taxon>Eurotiomycetes</taxon>
        <taxon>Eurotiomycetidae</taxon>
        <taxon>Onygenales</taxon>
        <taxon>Onygenaceae</taxon>
        <taxon>Coccidioides</taxon>
    </lineage>
</organism>
<dbReference type="EMBL" id="GL636523">
    <property type="protein sequence ID" value="EFW13321.1"/>
    <property type="molecule type" value="Genomic_DNA"/>
</dbReference>
<dbReference type="PANTHER" id="PTHR21366">
    <property type="entry name" value="GLYOXALASE FAMILY PROTEIN"/>
    <property type="match status" value="1"/>
</dbReference>